<evidence type="ECO:0000256" key="1">
    <source>
        <dbReference type="SAM" id="MobiDB-lite"/>
    </source>
</evidence>
<feature type="compositionally biased region" description="Polar residues" evidence="1">
    <location>
        <begin position="1"/>
        <end position="13"/>
    </location>
</feature>
<name>A0AAV2R1N8_MEGNR</name>
<sequence>IYSHENIPSSSNENVKDSEEKGEVDASASKEDLQTLVKKLEEMTQGNYVSHIKEIVFGKSSQLWESLEDVEEIHSDKENDKDIHYSKWPTSQHQKRKRHILPDDFKYHRQYYLPARSWETNNKGKDDDSSFEQYDEFSNYHEQKDDNINYDSLEPNNLIEYDSHRGKASLLSYITKDIIKKKLVNHPYADLNTILNQDEEPSLTIPLNGFDDINWDGHLNDIIDDSQTSFETPHFYQEQAL</sequence>
<dbReference type="Proteomes" id="UP001497623">
    <property type="component" value="Unassembled WGS sequence"/>
</dbReference>
<keyword evidence="3" id="KW-1185">Reference proteome</keyword>
<feature type="region of interest" description="Disordered" evidence="1">
    <location>
        <begin position="1"/>
        <end position="31"/>
    </location>
</feature>
<evidence type="ECO:0000313" key="2">
    <source>
        <dbReference type="EMBL" id="CAL4105622.1"/>
    </source>
</evidence>
<protein>
    <submittedName>
        <fullName evidence="2">Uncharacterized protein</fullName>
    </submittedName>
</protein>
<comment type="caution">
    <text evidence="2">The sequence shown here is derived from an EMBL/GenBank/DDBJ whole genome shotgun (WGS) entry which is preliminary data.</text>
</comment>
<dbReference type="AlphaFoldDB" id="A0AAV2R1N8"/>
<accession>A0AAV2R1N8</accession>
<feature type="non-terminal residue" evidence="2">
    <location>
        <position position="241"/>
    </location>
</feature>
<proteinExistence type="predicted"/>
<evidence type="ECO:0000313" key="3">
    <source>
        <dbReference type="Proteomes" id="UP001497623"/>
    </source>
</evidence>
<dbReference type="EMBL" id="CAXKWB010012823">
    <property type="protein sequence ID" value="CAL4105622.1"/>
    <property type="molecule type" value="Genomic_DNA"/>
</dbReference>
<feature type="non-terminal residue" evidence="2">
    <location>
        <position position="1"/>
    </location>
</feature>
<gene>
    <name evidence="2" type="ORF">MNOR_LOCUS18133</name>
</gene>
<organism evidence="2 3">
    <name type="scientific">Meganyctiphanes norvegica</name>
    <name type="common">Northern krill</name>
    <name type="synonym">Thysanopoda norvegica</name>
    <dbReference type="NCBI Taxonomy" id="48144"/>
    <lineage>
        <taxon>Eukaryota</taxon>
        <taxon>Metazoa</taxon>
        <taxon>Ecdysozoa</taxon>
        <taxon>Arthropoda</taxon>
        <taxon>Crustacea</taxon>
        <taxon>Multicrustacea</taxon>
        <taxon>Malacostraca</taxon>
        <taxon>Eumalacostraca</taxon>
        <taxon>Eucarida</taxon>
        <taxon>Euphausiacea</taxon>
        <taxon>Euphausiidae</taxon>
        <taxon>Meganyctiphanes</taxon>
    </lineage>
</organism>
<feature type="compositionally biased region" description="Basic and acidic residues" evidence="1">
    <location>
        <begin position="14"/>
        <end position="31"/>
    </location>
</feature>
<reference evidence="2 3" key="1">
    <citation type="submission" date="2024-05" db="EMBL/GenBank/DDBJ databases">
        <authorList>
            <person name="Wallberg A."/>
        </authorList>
    </citation>
    <scope>NUCLEOTIDE SEQUENCE [LARGE SCALE GENOMIC DNA]</scope>
</reference>